<proteinExistence type="predicted"/>
<keyword evidence="3" id="KW-0328">Glycosyltransferase</keyword>
<protein>
    <submittedName>
        <fullName evidence="7">Glycosyl transferase family 2</fullName>
    </submittedName>
</protein>
<dbReference type="SUPFAM" id="SSF53448">
    <property type="entry name" value="Nucleotide-diphospho-sugar transferases"/>
    <property type="match status" value="1"/>
</dbReference>
<evidence type="ECO:0000256" key="2">
    <source>
        <dbReference type="ARBA" id="ARBA00022475"/>
    </source>
</evidence>
<dbReference type="AlphaFoldDB" id="E8WV67"/>
<comment type="subcellular location">
    <subcellularLocation>
        <location evidence="1">Cell membrane</location>
    </subcellularLocation>
</comment>
<evidence type="ECO:0000313" key="7">
    <source>
        <dbReference type="EMBL" id="ADW67242.1"/>
    </source>
</evidence>
<reference evidence="8" key="1">
    <citation type="submission" date="2011-01" db="EMBL/GenBank/DDBJ databases">
        <title>Complete sequence of chromosome of Acidobacterium sp. MP5ACTX9.</title>
        <authorList>
            <consortium name="US DOE Joint Genome Institute"/>
            <person name="Lucas S."/>
            <person name="Copeland A."/>
            <person name="Lapidus A."/>
            <person name="Cheng J.-F."/>
            <person name="Goodwin L."/>
            <person name="Pitluck S."/>
            <person name="Teshima H."/>
            <person name="Detter J.C."/>
            <person name="Han C."/>
            <person name="Tapia R."/>
            <person name="Land M."/>
            <person name="Hauser L."/>
            <person name="Kyrpides N."/>
            <person name="Ivanova N."/>
            <person name="Ovchinnikova G."/>
            <person name="Pagani I."/>
            <person name="Rawat S.R."/>
            <person name="Mannisto M."/>
            <person name="Haggblom M.M."/>
            <person name="Woyke T."/>
        </authorList>
    </citation>
    <scope>NUCLEOTIDE SEQUENCE [LARGE SCALE GENOMIC DNA]</scope>
    <source>
        <strain evidence="8">MP5ACTX9</strain>
    </source>
</reference>
<keyword evidence="8" id="KW-1185">Reference proteome</keyword>
<evidence type="ECO:0000256" key="4">
    <source>
        <dbReference type="ARBA" id="ARBA00022679"/>
    </source>
</evidence>
<organism evidence="8">
    <name type="scientific">Granulicella tundricola (strain ATCC BAA-1859 / DSM 23138 / MP5ACTX9)</name>
    <dbReference type="NCBI Taxonomy" id="1198114"/>
    <lineage>
        <taxon>Bacteria</taxon>
        <taxon>Pseudomonadati</taxon>
        <taxon>Acidobacteriota</taxon>
        <taxon>Terriglobia</taxon>
        <taxon>Terriglobales</taxon>
        <taxon>Acidobacteriaceae</taxon>
        <taxon>Granulicella</taxon>
    </lineage>
</organism>
<dbReference type="GO" id="GO:0005886">
    <property type="term" value="C:plasma membrane"/>
    <property type="evidence" value="ECO:0007669"/>
    <property type="project" value="UniProtKB-SubCell"/>
</dbReference>
<feature type="domain" description="Glycosyltransferase 2-like" evidence="6">
    <location>
        <begin position="4"/>
        <end position="169"/>
    </location>
</feature>
<dbReference type="HOGENOM" id="CLU_025996_17_4_0"/>
<dbReference type="eggNOG" id="COG1216">
    <property type="taxonomic scope" value="Bacteria"/>
</dbReference>
<dbReference type="PANTHER" id="PTHR43646">
    <property type="entry name" value="GLYCOSYLTRANSFERASE"/>
    <property type="match status" value="1"/>
</dbReference>
<evidence type="ECO:0000313" key="8">
    <source>
        <dbReference type="Proteomes" id="UP000000343"/>
    </source>
</evidence>
<sequence length="245" mass="27514">MRLSFVIPAYNEEAWLQACVESIQKQTQALNLDAEIIVVNNASTDGTRALALSIPGVILVDEPRKGLTHARQAGFNRSTGALIANVDSDSRLTEGWVQQVLSTFASTPGLVALSGPVVYYDLTMLERQFVRIFYLQAWLVYALNRWILRVGSMVQGGNFVIARPALEAIGGFNLAISFYGEDTDIARRLNEIGMVRFTFDLKMFSSARRLRKEGMLTTAARYTVNYFWTTFLERPFTNTHADIRD</sequence>
<dbReference type="STRING" id="1198114.AciX9_0168"/>
<keyword evidence="5" id="KW-0472">Membrane</keyword>
<keyword evidence="2" id="KW-1003">Cell membrane</keyword>
<evidence type="ECO:0000256" key="3">
    <source>
        <dbReference type="ARBA" id="ARBA00022676"/>
    </source>
</evidence>
<evidence type="ECO:0000259" key="6">
    <source>
        <dbReference type="Pfam" id="PF00535"/>
    </source>
</evidence>
<name>E8WV67_GRATM</name>
<dbReference type="RefSeq" id="WP_013578570.1">
    <property type="nucleotide sequence ID" value="NC_015064.1"/>
</dbReference>
<dbReference type="EMBL" id="CP002480">
    <property type="protein sequence ID" value="ADW67242.1"/>
    <property type="molecule type" value="Genomic_DNA"/>
</dbReference>
<dbReference type="PANTHER" id="PTHR43646:SF2">
    <property type="entry name" value="GLYCOSYLTRANSFERASE 2-LIKE DOMAIN-CONTAINING PROTEIN"/>
    <property type="match status" value="1"/>
</dbReference>
<evidence type="ECO:0000256" key="1">
    <source>
        <dbReference type="ARBA" id="ARBA00004236"/>
    </source>
</evidence>
<accession>E8WV67</accession>
<dbReference type="Gene3D" id="3.90.550.10">
    <property type="entry name" value="Spore Coat Polysaccharide Biosynthesis Protein SpsA, Chain A"/>
    <property type="match status" value="1"/>
</dbReference>
<dbReference type="InterPro" id="IPR001173">
    <property type="entry name" value="Glyco_trans_2-like"/>
</dbReference>
<dbReference type="KEGG" id="acm:AciX9_0168"/>
<dbReference type="Pfam" id="PF00535">
    <property type="entry name" value="Glycos_transf_2"/>
    <property type="match status" value="1"/>
</dbReference>
<dbReference type="PaxDb" id="1198114-AciX9_0168"/>
<dbReference type="CDD" id="cd00761">
    <property type="entry name" value="Glyco_tranf_GTA_type"/>
    <property type="match status" value="1"/>
</dbReference>
<dbReference type="InterPro" id="IPR029044">
    <property type="entry name" value="Nucleotide-diphossugar_trans"/>
</dbReference>
<dbReference type="OrthoDB" id="114108at2"/>
<dbReference type="Proteomes" id="UP000000343">
    <property type="component" value="Chromosome"/>
</dbReference>
<evidence type="ECO:0000256" key="5">
    <source>
        <dbReference type="ARBA" id="ARBA00023136"/>
    </source>
</evidence>
<dbReference type="GO" id="GO:0016757">
    <property type="term" value="F:glycosyltransferase activity"/>
    <property type="evidence" value="ECO:0007669"/>
    <property type="project" value="UniProtKB-KW"/>
</dbReference>
<keyword evidence="4 7" id="KW-0808">Transferase</keyword>
<gene>
    <name evidence="7" type="ordered locus">AciX9_0168</name>
</gene>